<dbReference type="Proteomes" id="UP000051581">
    <property type="component" value="Unassembled WGS sequence"/>
</dbReference>
<dbReference type="RefSeq" id="WP_057826246.1">
    <property type="nucleotide sequence ID" value="NZ_AZEA01000025.1"/>
</dbReference>
<feature type="domain" description="Type II restriction endonuclease EcoO109IR" evidence="2">
    <location>
        <begin position="56"/>
        <end position="210"/>
    </location>
</feature>
<keyword evidence="1" id="KW-0378">Hydrolase</keyword>
<sequence>MVNITEQEVLDNAYDFFFNLFSKRAQNYSNKKYKSFKVNPFTIQATANAFGSPITVQNLAKAVVYPFALGTSIATSFGTNFQAFMVSTTGGLARASVVKGMDIEYDDALDNRHKYCQIKSGPTTINKDDIKTIEDHFKGLTNLARTNHLPLDASDKVVGVLYGTHNDLSTMYRTIEHDGINVFAGEELFYHITGIHGLYQGLIESARRAAENSEMQESIQKLIKEVESGINSHKDLYGLQ</sequence>
<dbReference type="InterPro" id="IPR011335">
    <property type="entry name" value="Restrct_endonuc-II-like"/>
</dbReference>
<proteinExistence type="predicted"/>
<reference evidence="3 4" key="1">
    <citation type="journal article" date="2015" name="Genome Announc.">
        <title>Expanding the biotechnology potential of lactobacilli through comparative genomics of 213 strains and associated genera.</title>
        <authorList>
            <person name="Sun Z."/>
            <person name="Harris H.M."/>
            <person name="McCann A."/>
            <person name="Guo C."/>
            <person name="Argimon S."/>
            <person name="Zhang W."/>
            <person name="Yang X."/>
            <person name="Jeffery I.B."/>
            <person name="Cooney J.C."/>
            <person name="Kagawa T.F."/>
            <person name="Liu W."/>
            <person name="Song Y."/>
            <person name="Salvetti E."/>
            <person name="Wrobel A."/>
            <person name="Rasinkangas P."/>
            <person name="Parkhill J."/>
            <person name="Rea M.C."/>
            <person name="O'Sullivan O."/>
            <person name="Ritari J."/>
            <person name="Douillard F.P."/>
            <person name="Paul Ross R."/>
            <person name="Yang R."/>
            <person name="Briner A.E."/>
            <person name="Felis G.E."/>
            <person name="de Vos W.M."/>
            <person name="Barrangou R."/>
            <person name="Klaenhammer T.R."/>
            <person name="Caufield P.W."/>
            <person name="Cui Y."/>
            <person name="Zhang H."/>
            <person name="O'Toole P.W."/>
        </authorList>
    </citation>
    <scope>NUCLEOTIDE SEQUENCE [LARGE SCALE GENOMIC DNA]</scope>
    <source>
        <strain evidence="3 4">DSM 19904</strain>
    </source>
</reference>
<evidence type="ECO:0000313" key="4">
    <source>
        <dbReference type="Proteomes" id="UP000051581"/>
    </source>
</evidence>
<dbReference type="EMBL" id="AZEA01000025">
    <property type="protein sequence ID" value="KRK87118.1"/>
    <property type="molecule type" value="Genomic_DNA"/>
</dbReference>
<dbReference type="SUPFAM" id="SSF52980">
    <property type="entry name" value="Restriction endonuclease-like"/>
    <property type="match status" value="1"/>
</dbReference>
<comment type="caution">
    <text evidence="3">The sequence shown here is derived from an EMBL/GenBank/DDBJ whole genome shotgun (WGS) entry which is preliminary data.</text>
</comment>
<protein>
    <recommendedName>
        <fullName evidence="2">Type II restriction endonuclease EcoO109IR domain-containing protein</fullName>
    </recommendedName>
</protein>
<gene>
    <name evidence="3" type="ORF">FD17_GL001439</name>
</gene>
<dbReference type="AlphaFoldDB" id="A0A0R1KTJ5"/>
<dbReference type="OrthoDB" id="449755at2"/>
<dbReference type="GO" id="GO:0016787">
    <property type="term" value="F:hydrolase activity"/>
    <property type="evidence" value="ECO:0007669"/>
    <property type="project" value="UniProtKB-KW"/>
</dbReference>
<evidence type="ECO:0000256" key="1">
    <source>
        <dbReference type="ARBA" id="ARBA00022801"/>
    </source>
</evidence>
<dbReference type="Pfam" id="PF14511">
    <property type="entry name" value="RE_EcoO109I"/>
    <property type="match status" value="1"/>
</dbReference>
<evidence type="ECO:0000313" key="3">
    <source>
        <dbReference type="EMBL" id="KRK87118.1"/>
    </source>
</evidence>
<name>A0A0R1KTJ5_9LACO</name>
<dbReference type="PATRIC" id="fig|1423808.3.peg.1457"/>
<dbReference type="InterPro" id="IPR032793">
    <property type="entry name" value="RE_EcoO109IR"/>
</dbReference>
<dbReference type="CDD" id="cd22346">
    <property type="entry name" value="PDDEXK_nuclease"/>
    <property type="match status" value="1"/>
</dbReference>
<accession>A0A0R1KTJ5</accession>
<evidence type="ECO:0000259" key="2">
    <source>
        <dbReference type="Pfam" id="PF14511"/>
    </source>
</evidence>
<organism evidence="3 4">
    <name type="scientific">Lentilactobacillus sunkii DSM 19904</name>
    <dbReference type="NCBI Taxonomy" id="1423808"/>
    <lineage>
        <taxon>Bacteria</taxon>
        <taxon>Bacillati</taxon>
        <taxon>Bacillota</taxon>
        <taxon>Bacilli</taxon>
        <taxon>Lactobacillales</taxon>
        <taxon>Lactobacillaceae</taxon>
        <taxon>Lentilactobacillus</taxon>
    </lineage>
</organism>
<keyword evidence="4" id="KW-1185">Reference proteome</keyword>